<sequence>MESIKYFETIKCEDFEVFNLDYHQKRVANTIGLNINLQEYINPISEELLRCKLIYDENGVVDVLYFPYKKREIKSFKIIFDNEIEYSKKYLNRAKLDELYEKRDDCDEVIIIKNEIVTDTTIANIAIFYENSWITSKNCLLGGTTRARLLEEKELFEKDITLDMLKNASKVALMNAMIGFDEIKDFKIKEEI</sequence>
<dbReference type="AlphaFoldDB" id="A0A837J2E2"/>
<dbReference type="InterPro" id="IPR001544">
    <property type="entry name" value="Aminotrans_IV"/>
</dbReference>
<dbReference type="RefSeq" id="WP_014468089.1">
    <property type="nucleotide sequence ID" value="NZ_JAIS01000095.1"/>
</dbReference>
<proteinExistence type="predicted"/>
<accession>A0A837J2E2</accession>
<dbReference type="GO" id="GO:0003824">
    <property type="term" value="F:catalytic activity"/>
    <property type="evidence" value="ECO:0007669"/>
    <property type="project" value="InterPro"/>
</dbReference>
<reference evidence="1 2" key="1">
    <citation type="submission" date="2014-01" db="EMBL/GenBank/DDBJ databases">
        <title>Development of a Comparative Genomic Fingerprinting Assay for High Resolution Genotyping of Arcobacter butzleri.</title>
        <authorList>
            <person name="Webb A.L."/>
            <person name="Inglis G.D."/>
            <person name="Kruczkiewicz P."/>
            <person name="Selinger L.B."/>
            <person name="Taboada E.N."/>
        </authorList>
    </citation>
    <scope>NUCLEOTIDE SEQUENCE [LARGE SCALE GENOMIC DNA]</scope>
    <source>
        <strain evidence="1 2">L351</strain>
    </source>
</reference>
<dbReference type="Gene3D" id="3.20.10.10">
    <property type="entry name" value="D-amino Acid Aminotransferase, subunit A, domain 2"/>
    <property type="match status" value="1"/>
</dbReference>
<comment type="caution">
    <text evidence="1">The sequence shown here is derived from an EMBL/GenBank/DDBJ whole genome shotgun (WGS) entry which is preliminary data.</text>
</comment>
<name>A0A837J2E2_9BACT</name>
<dbReference type="InterPro" id="IPR036038">
    <property type="entry name" value="Aminotransferase-like"/>
</dbReference>
<dbReference type="Pfam" id="PF01063">
    <property type="entry name" value="Aminotran_4"/>
    <property type="match status" value="1"/>
</dbReference>
<evidence type="ECO:0000313" key="1">
    <source>
        <dbReference type="EMBL" id="KLD99552.1"/>
    </source>
</evidence>
<organism evidence="1 2">
    <name type="scientific">Aliarcobacter butzleri L351</name>
    <dbReference type="NCBI Taxonomy" id="1447259"/>
    <lineage>
        <taxon>Bacteria</taxon>
        <taxon>Pseudomonadati</taxon>
        <taxon>Campylobacterota</taxon>
        <taxon>Epsilonproteobacteria</taxon>
        <taxon>Campylobacterales</taxon>
        <taxon>Arcobacteraceae</taxon>
        <taxon>Aliarcobacter</taxon>
    </lineage>
</organism>
<dbReference type="EMBL" id="JAIS01000095">
    <property type="protein sequence ID" value="KLD99552.1"/>
    <property type="molecule type" value="Genomic_DNA"/>
</dbReference>
<evidence type="ECO:0000313" key="2">
    <source>
        <dbReference type="Proteomes" id="UP000035526"/>
    </source>
</evidence>
<gene>
    <name evidence="1" type="ORF">AF76_10810</name>
</gene>
<dbReference type="InterPro" id="IPR043132">
    <property type="entry name" value="BCAT-like_C"/>
</dbReference>
<dbReference type="InterPro" id="IPR043131">
    <property type="entry name" value="BCAT-like_N"/>
</dbReference>
<dbReference type="Proteomes" id="UP000035526">
    <property type="component" value="Unassembled WGS sequence"/>
</dbReference>
<dbReference type="SUPFAM" id="SSF56752">
    <property type="entry name" value="D-aminoacid aminotransferase-like PLP-dependent enzymes"/>
    <property type="match status" value="1"/>
</dbReference>
<protein>
    <submittedName>
        <fullName evidence="1">IlvE protein</fullName>
    </submittedName>
</protein>
<dbReference type="Gene3D" id="3.30.470.10">
    <property type="match status" value="1"/>
</dbReference>